<evidence type="ECO:0000256" key="4">
    <source>
        <dbReference type="ARBA" id="ARBA00022989"/>
    </source>
</evidence>
<keyword evidence="3 6" id="KW-0812">Transmembrane</keyword>
<feature type="transmembrane region" description="Helical" evidence="6">
    <location>
        <begin position="384"/>
        <end position="405"/>
    </location>
</feature>
<dbReference type="InterPro" id="IPR036259">
    <property type="entry name" value="MFS_trans_sf"/>
</dbReference>
<evidence type="ECO:0000256" key="2">
    <source>
        <dbReference type="ARBA" id="ARBA00022475"/>
    </source>
</evidence>
<gene>
    <name evidence="7" type="ORF">F7O44_13250</name>
</gene>
<sequence>MAGQRSAPPASSPHDSHVPAAYWLWLSGAACSMLGTQVMAFAMAWSATGQGGLFAGLVLTMVVLPRILFSLVGGAIADRVGAWPVLTGAAAVMLALMLCVAGVASQAGDAPALLLVAALAIGLVDAFHFPASASVPRLLVADGGLARAASARQIVFQLSGFVGAPLGGLLVATAGLAAAALANAAAYSVMLAMLIALSRRGLAQHHQPDIQADPWWRRSADGLKLAAQDALLRPALLLIIGAAAFLLPLSSLLVPLLARERQWPPASAGVVVGAIAFGTVAVAGIVTVSGARTRPGYTAATGLLVAAAGVTALALAPTFAVALPAGAVAGVGTGLFTTHVVPLILGNTPRTHTARIQAVVLLAQSLPLLVTNNGLGALVDLAQASTVIAMCATGLVICTLAVLAASPTLRRT</sequence>
<keyword evidence="4 6" id="KW-1133">Transmembrane helix</keyword>
<comment type="caution">
    <text evidence="7">The sequence shown here is derived from an EMBL/GenBank/DDBJ whole genome shotgun (WGS) entry which is preliminary data.</text>
</comment>
<organism evidence="7 8">
    <name type="scientific">Phytoactinopolyspora mesophila</name>
    <dbReference type="NCBI Taxonomy" id="2650750"/>
    <lineage>
        <taxon>Bacteria</taxon>
        <taxon>Bacillati</taxon>
        <taxon>Actinomycetota</taxon>
        <taxon>Actinomycetes</taxon>
        <taxon>Jiangellales</taxon>
        <taxon>Jiangellaceae</taxon>
        <taxon>Phytoactinopolyspora</taxon>
    </lineage>
</organism>
<feature type="transmembrane region" description="Helical" evidence="6">
    <location>
        <begin position="322"/>
        <end position="346"/>
    </location>
</feature>
<reference evidence="7 8" key="1">
    <citation type="submission" date="2019-11" db="EMBL/GenBank/DDBJ databases">
        <authorList>
            <person name="Li X.-J."/>
            <person name="Feng X.-M."/>
        </authorList>
    </citation>
    <scope>NUCLEOTIDE SEQUENCE [LARGE SCALE GENOMIC DNA]</scope>
    <source>
        <strain evidence="7 8">XMNu-373</strain>
    </source>
</reference>
<feature type="transmembrane region" description="Helical" evidence="6">
    <location>
        <begin position="270"/>
        <end position="290"/>
    </location>
</feature>
<keyword evidence="2" id="KW-1003">Cell membrane</keyword>
<dbReference type="PANTHER" id="PTHR23513:SF17">
    <property type="entry name" value="MEMBRANE PROTEIN"/>
    <property type="match status" value="1"/>
</dbReference>
<evidence type="ECO:0000313" key="7">
    <source>
        <dbReference type="EMBL" id="NDL58039.1"/>
    </source>
</evidence>
<dbReference type="PROSITE" id="PS51257">
    <property type="entry name" value="PROKAR_LIPOPROTEIN"/>
    <property type="match status" value="1"/>
</dbReference>
<dbReference type="EMBL" id="WLZY01000004">
    <property type="protein sequence ID" value="NDL58039.1"/>
    <property type="molecule type" value="Genomic_DNA"/>
</dbReference>
<feature type="transmembrane region" description="Helical" evidence="6">
    <location>
        <begin position="52"/>
        <end position="76"/>
    </location>
</feature>
<dbReference type="AlphaFoldDB" id="A0A7K3M400"/>
<dbReference type="Gene3D" id="1.20.1250.20">
    <property type="entry name" value="MFS general substrate transporter like domains"/>
    <property type="match status" value="1"/>
</dbReference>
<feature type="transmembrane region" description="Helical" evidence="6">
    <location>
        <begin position="169"/>
        <end position="197"/>
    </location>
</feature>
<feature type="transmembrane region" description="Helical" evidence="6">
    <location>
        <begin position="20"/>
        <end position="45"/>
    </location>
</feature>
<dbReference type="GO" id="GO:0005886">
    <property type="term" value="C:plasma membrane"/>
    <property type="evidence" value="ECO:0007669"/>
    <property type="project" value="UniProtKB-SubCell"/>
</dbReference>
<evidence type="ECO:0000256" key="3">
    <source>
        <dbReference type="ARBA" id="ARBA00022692"/>
    </source>
</evidence>
<feature type="transmembrane region" description="Helical" evidence="6">
    <location>
        <begin position="297"/>
        <end position="316"/>
    </location>
</feature>
<accession>A0A7K3M400</accession>
<proteinExistence type="predicted"/>
<keyword evidence="8" id="KW-1185">Reference proteome</keyword>
<feature type="transmembrane region" description="Helical" evidence="6">
    <location>
        <begin position="235"/>
        <end position="258"/>
    </location>
</feature>
<dbReference type="SUPFAM" id="SSF103473">
    <property type="entry name" value="MFS general substrate transporter"/>
    <property type="match status" value="1"/>
</dbReference>
<name>A0A7K3M400_9ACTN</name>
<comment type="subcellular location">
    <subcellularLocation>
        <location evidence="1">Cell membrane</location>
        <topology evidence="1">Multi-pass membrane protein</topology>
    </subcellularLocation>
</comment>
<evidence type="ECO:0000313" key="8">
    <source>
        <dbReference type="Proteomes" id="UP000460435"/>
    </source>
</evidence>
<dbReference type="PANTHER" id="PTHR23513">
    <property type="entry name" value="INTEGRAL MEMBRANE EFFLUX PROTEIN-RELATED"/>
    <property type="match status" value="1"/>
</dbReference>
<protein>
    <submittedName>
        <fullName evidence="7">MFS transporter</fullName>
    </submittedName>
</protein>
<dbReference type="Pfam" id="PF07690">
    <property type="entry name" value="MFS_1"/>
    <property type="match status" value="1"/>
</dbReference>
<evidence type="ECO:0000256" key="6">
    <source>
        <dbReference type="SAM" id="Phobius"/>
    </source>
</evidence>
<feature type="transmembrane region" description="Helical" evidence="6">
    <location>
        <begin position="358"/>
        <end position="378"/>
    </location>
</feature>
<evidence type="ECO:0000256" key="1">
    <source>
        <dbReference type="ARBA" id="ARBA00004651"/>
    </source>
</evidence>
<dbReference type="Proteomes" id="UP000460435">
    <property type="component" value="Unassembled WGS sequence"/>
</dbReference>
<feature type="transmembrane region" description="Helical" evidence="6">
    <location>
        <begin position="82"/>
        <end position="103"/>
    </location>
</feature>
<dbReference type="RefSeq" id="WP_162450735.1">
    <property type="nucleotide sequence ID" value="NZ_WLZY01000004.1"/>
</dbReference>
<keyword evidence="5 6" id="KW-0472">Membrane</keyword>
<dbReference type="InterPro" id="IPR011701">
    <property type="entry name" value="MFS"/>
</dbReference>
<evidence type="ECO:0000256" key="5">
    <source>
        <dbReference type="ARBA" id="ARBA00023136"/>
    </source>
</evidence>
<dbReference type="GO" id="GO:0022857">
    <property type="term" value="F:transmembrane transporter activity"/>
    <property type="evidence" value="ECO:0007669"/>
    <property type="project" value="InterPro"/>
</dbReference>